<dbReference type="InterPro" id="IPR011050">
    <property type="entry name" value="Pectin_lyase_fold/virulence"/>
</dbReference>
<evidence type="ECO:0000259" key="8">
    <source>
        <dbReference type="PROSITE" id="PS51208"/>
    </source>
</evidence>
<keyword evidence="2 6" id="KW-0645">Protease</keyword>
<evidence type="ECO:0000256" key="5">
    <source>
        <dbReference type="ARBA" id="ARBA00022825"/>
    </source>
</evidence>
<dbReference type="GO" id="GO:0006508">
    <property type="term" value="P:proteolysis"/>
    <property type="evidence" value="ECO:0007669"/>
    <property type="project" value="UniProtKB-KW"/>
</dbReference>
<dbReference type="PANTHER" id="PTHR43399">
    <property type="entry name" value="SUBTILISIN-RELATED"/>
    <property type="match status" value="1"/>
</dbReference>
<dbReference type="InterPro" id="IPR000209">
    <property type="entry name" value="Peptidase_S8/S53_dom"/>
</dbReference>
<dbReference type="PANTHER" id="PTHR43399:SF4">
    <property type="entry name" value="CELL WALL-ASSOCIATED PROTEASE"/>
    <property type="match status" value="1"/>
</dbReference>
<sequence>MLSPDTRDKRPQDETIPSSLPTATSILLLAGLWTLPAQALAYHEQGNLHDAASWRSDEFKLNWGLGAIGADAAYARGLSGSGIRLGIVDTGVDLRHGEFAGKPHYALRLADPGCERETLPTDTSDGCFLSDGDRASIEYNDLPPQALAALQELVADGELTQDELTQYIDTLGTQYNGHGTHVAGIMLANRDGAGSHGVAYAANLSTVRSFSNTYNFLPPSFDNTQLVEPTPPDAFITAYARFQEQNVRAINHSWGLSTRLDTAEELDTALQGIRPGLGATLARGSQSTGVLQVFAAGNVRDQNPGESPQTAPFAGMLATLPRAMPELEPYWLSVVNVNRSLGLKAGSMRCGYSMDWCLAAPGTEVKSAIVSGEIDVEKLYDTDGEVNGFRTVADRPTFGYATYTGTSMATPHVTGALGVLMERFPYLSNTQIRDVLLTTAQDLGDPGVDDVYGWGLVDLKKAIDGPGQLRVDTTVAMDRRAGGAVVWQGGAWDDWRNDISGPGRLGKTGDGWLRLSGDNSFAGATLNGGILELDGHNRFTRDINVAGGLLRLNGTLQGTDLNVTGGIAHISGRQTDAMTRVGTAGFLSGDGTLADTQVLGTIAPGSEQRPLTVNGDYQQGPGSTLIATAGKNPDTPALQVSGQARLGDSTLRLSPAPAVFTLGQHYRVLQADAGIEGDFTRIDHRAFSPFLSFTRTLDAHTAGFDVARGLPLASAANTANQRATARAADHLAMSEPLAQRLTSLFPEQVRPALDQLSGEVHASTQSVMIENSQLLRDAALARARGALDTPSRQTGNSRQGLWVQSQHQNGRLDGDGNAASASHKHSGVLIGADHDFDQGSRAGVLLASGQVSVKTGGSKATLYSNQIGLHAGHTWDALGLYGGLSYGQSQVQTRRHVSFAGVDESLSAEYRSQIHQAFIEGNYRLSQGAWDWQPFVQFASVRTRSDGFREISARSALKGRTANSVVNLTTSGVRLNVDLSRTSTGPSWLSLNASAAYTRANGDLTPTADVAWQGASTMRIAGAPLNSTALNLNLGAVARLTRSSSASMSLSDQRGDRAQERSVSAQYQFDF</sequence>
<dbReference type="CDD" id="cd04848">
    <property type="entry name" value="Peptidases_S8_Autotransporter_serine_protease_like"/>
    <property type="match status" value="1"/>
</dbReference>
<keyword evidence="4 6" id="KW-0378">Hydrolase</keyword>
<dbReference type="SUPFAM" id="SSF51126">
    <property type="entry name" value="Pectin lyase-like"/>
    <property type="match status" value="1"/>
</dbReference>
<dbReference type="PRINTS" id="PR00723">
    <property type="entry name" value="SUBTILISIN"/>
</dbReference>
<dbReference type="SUPFAM" id="SSF52743">
    <property type="entry name" value="Subtilisin-like"/>
    <property type="match status" value="1"/>
</dbReference>
<proteinExistence type="inferred from homology"/>
<dbReference type="Gene3D" id="2.40.128.130">
    <property type="entry name" value="Autotransporter beta-domain"/>
    <property type="match status" value="1"/>
</dbReference>
<dbReference type="SMART" id="SM00869">
    <property type="entry name" value="Autotransporter"/>
    <property type="match status" value="1"/>
</dbReference>
<dbReference type="InterPro" id="IPR051048">
    <property type="entry name" value="Peptidase_S8/S53_subtilisin"/>
</dbReference>
<dbReference type="PROSITE" id="PS00138">
    <property type="entry name" value="SUBTILASE_SER"/>
    <property type="match status" value="1"/>
</dbReference>
<dbReference type="InterPro" id="IPR006315">
    <property type="entry name" value="OM_autotransptr_brl_dom"/>
</dbReference>
<dbReference type="GO" id="GO:0004252">
    <property type="term" value="F:serine-type endopeptidase activity"/>
    <property type="evidence" value="ECO:0007669"/>
    <property type="project" value="UniProtKB-UniRule"/>
</dbReference>
<dbReference type="InterPro" id="IPR034061">
    <property type="entry name" value="Peptidases_S8_Autotransporter"/>
</dbReference>
<name>A0A1H5GX21_PSEDM</name>
<gene>
    <name evidence="9" type="ORF">SAMN04489800_0193</name>
</gene>
<feature type="region of interest" description="Disordered" evidence="7">
    <location>
        <begin position="1045"/>
        <end position="1071"/>
    </location>
</feature>
<organism evidence="9 10">
    <name type="scientific">Pseudomonas deceptionensis</name>
    <dbReference type="NCBI Taxonomy" id="882211"/>
    <lineage>
        <taxon>Bacteria</taxon>
        <taxon>Pseudomonadati</taxon>
        <taxon>Pseudomonadota</taxon>
        <taxon>Gammaproteobacteria</taxon>
        <taxon>Pseudomonadales</taxon>
        <taxon>Pseudomonadaceae</taxon>
        <taxon>Pseudomonas</taxon>
    </lineage>
</organism>
<dbReference type="EMBL" id="FNUD01000002">
    <property type="protein sequence ID" value="SEE20165.1"/>
    <property type="molecule type" value="Genomic_DNA"/>
</dbReference>
<keyword evidence="5 6" id="KW-0720">Serine protease</keyword>
<evidence type="ECO:0000256" key="2">
    <source>
        <dbReference type="ARBA" id="ARBA00022670"/>
    </source>
</evidence>
<comment type="similarity">
    <text evidence="1 6">Belongs to the peptidase S8 family.</text>
</comment>
<dbReference type="AlphaFoldDB" id="A0A1H5GX21"/>
<dbReference type="InterPro" id="IPR022398">
    <property type="entry name" value="Peptidase_S8_His-AS"/>
</dbReference>
<dbReference type="PROSITE" id="PS51208">
    <property type="entry name" value="AUTOTRANSPORTER"/>
    <property type="match status" value="1"/>
</dbReference>
<evidence type="ECO:0000313" key="9">
    <source>
        <dbReference type="EMBL" id="SEE20165.1"/>
    </source>
</evidence>
<reference evidence="9" key="1">
    <citation type="submission" date="2016-10" db="EMBL/GenBank/DDBJ databases">
        <authorList>
            <person name="Varghese N."/>
            <person name="Submissions S."/>
        </authorList>
    </citation>
    <scope>NUCLEOTIDE SEQUENCE [LARGE SCALE GENOMIC DNA]</scope>
    <source>
        <strain evidence="9">LMG 25555</strain>
    </source>
</reference>
<feature type="domain" description="Autotransporter" evidence="8">
    <location>
        <begin position="794"/>
        <end position="1071"/>
    </location>
</feature>
<dbReference type="RefSeq" id="WP_053069589.1">
    <property type="nucleotide sequence ID" value="NZ_FNUD01000002.1"/>
</dbReference>
<dbReference type="InterPro" id="IPR023828">
    <property type="entry name" value="Peptidase_S8_Ser-AS"/>
</dbReference>
<evidence type="ECO:0000256" key="4">
    <source>
        <dbReference type="ARBA" id="ARBA00022801"/>
    </source>
</evidence>
<dbReference type="Proteomes" id="UP000183613">
    <property type="component" value="Unassembled WGS sequence"/>
</dbReference>
<accession>A0A1H5GX21</accession>
<evidence type="ECO:0000256" key="3">
    <source>
        <dbReference type="ARBA" id="ARBA00022729"/>
    </source>
</evidence>
<keyword evidence="10" id="KW-1185">Reference proteome</keyword>
<feature type="active site" description="Charge relay system" evidence="6">
    <location>
        <position position="89"/>
    </location>
</feature>
<feature type="active site" description="Charge relay system" evidence="6">
    <location>
        <position position="407"/>
    </location>
</feature>
<dbReference type="Pfam" id="PF00082">
    <property type="entry name" value="Peptidase_S8"/>
    <property type="match status" value="1"/>
</dbReference>
<evidence type="ECO:0000256" key="6">
    <source>
        <dbReference type="PROSITE-ProRule" id="PRU01240"/>
    </source>
</evidence>
<dbReference type="InterPro" id="IPR015500">
    <property type="entry name" value="Peptidase_S8_subtilisin-rel"/>
</dbReference>
<evidence type="ECO:0000256" key="1">
    <source>
        <dbReference type="ARBA" id="ARBA00011073"/>
    </source>
</evidence>
<evidence type="ECO:0000256" key="7">
    <source>
        <dbReference type="SAM" id="MobiDB-lite"/>
    </source>
</evidence>
<dbReference type="OrthoDB" id="5360469at2"/>
<feature type="compositionally biased region" description="Polar residues" evidence="7">
    <location>
        <begin position="1061"/>
        <end position="1071"/>
    </location>
</feature>
<keyword evidence="3" id="KW-0732">Signal</keyword>
<dbReference type="InterPro" id="IPR036709">
    <property type="entry name" value="Autotransporte_beta_dom_sf"/>
</dbReference>
<dbReference type="PROSITE" id="PS51892">
    <property type="entry name" value="SUBTILASE"/>
    <property type="match status" value="1"/>
</dbReference>
<dbReference type="PROSITE" id="PS00137">
    <property type="entry name" value="SUBTILASE_HIS"/>
    <property type="match status" value="1"/>
</dbReference>
<feature type="active site" description="Charge relay system" evidence="6">
    <location>
        <position position="178"/>
    </location>
</feature>
<dbReference type="GO" id="GO:0019867">
    <property type="term" value="C:outer membrane"/>
    <property type="evidence" value="ECO:0007669"/>
    <property type="project" value="InterPro"/>
</dbReference>
<dbReference type="Gene3D" id="3.40.50.200">
    <property type="entry name" value="Peptidase S8/S53 domain"/>
    <property type="match status" value="1"/>
</dbReference>
<comment type="caution">
    <text evidence="9">The sequence shown here is derived from an EMBL/GenBank/DDBJ whole genome shotgun (WGS) entry which is preliminary data.</text>
</comment>
<dbReference type="NCBIfam" id="TIGR01414">
    <property type="entry name" value="autotrans_barl"/>
    <property type="match status" value="1"/>
</dbReference>
<dbReference type="InterPro" id="IPR005546">
    <property type="entry name" value="Autotransporte_beta"/>
</dbReference>
<dbReference type="InterPro" id="IPR036852">
    <property type="entry name" value="Peptidase_S8/S53_dom_sf"/>
</dbReference>
<evidence type="ECO:0000313" key="10">
    <source>
        <dbReference type="Proteomes" id="UP000183613"/>
    </source>
</evidence>
<protein>
    <submittedName>
        <fullName evidence="9">Subtilase-type serine protease</fullName>
    </submittedName>
</protein>
<dbReference type="SUPFAM" id="SSF103515">
    <property type="entry name" value="Autotransporter"/>
    <property type="match status" value="1"/>
</dbReference>
<dbReference type="Pfam" id="PF03797">
    <property type="entry name" value="Autotransporter"/>
    <property type="match status" value="1"/>
</dbReference>